<proteinExistence type="predicted"/>
<accession>A0A1G2CQR7</accession>
<dbReference type="Gene3D" id="3.40.50.10600">
    <property type="entry name" value="SpoIIaa-like domains"/>
    <property type="match status" value="1"/>
</dbReference>
<organism evidence="1 2">
    <name type="scientific">Candidatus Lloydbacteria bacterium RIFCSPHIGHO2_01_FULL_41_20</name>
    <dbReference type="NCBI Taxonomy" id="1798657"/>
    <lineage>
        <taxon>Bacteria</taxon>
        <taxon>Candidatus Lloydiibacteriota</taxon>
    </lineage>
</organism>
<dbReference type="InterPro" id="IPR038396">
    <property type="entry name" value="SpoIIAA-like_sf"/>
</dbReference>
<name>A0A1G2CQR7_9BACT</name>
<evidence type="ECO:0000313" key="1">
    <source>
        <dbReference type="EMBL" id="OGZ03723.1"/>
    </source>
</evidence>
<dbReference type="AlphaFoldDB" id="A0A1G2CQR7"/>
<evidence type="ECO:0008006" key="3">
    <source>
        <dbReference type="Google" id="ProtNLM"/>
    </source>
</evidence>
<evidence type="ECO:0000313" key="2">
    <source>
        <dbReference type="Proteomes" id="UP000178841"/>
    </source>
</evidence>
<dbReference type="Pfam" id="PF11964">
    <property type="entry name" value="SpoIIAA-like"/>
    <property type="match status" value="1"/>
</dbReference>
<reference evidence="1 2" key="1">
    <citation type="journal article" date="2016" name="Nat. Commun.">
        <title>Thousands of microbial genomes shed light on interconnected biogeochemical processes in an aquifer system.</title>
        <authorList>
            <person name="Anantharaman K."/>
            <person name="Brown C.T."/>
            <person name="Hug L.A."/>
            <person name="Sharon I."/>
            <person name="Castelle C.J."/>
            <person name="Probst A.J."/>
            <person name="Thomas B.C."/>
            <person name="Singh A."/>
            <person name="Wilkins M.J."/>
            <person name="Karaoz U."/>
            <person name="Brodie E.L."/>
            <person name="Williams K.H."/>
            <person name="Hubbard S.S."/>
            <person name="Banfield J.F."/>
        </authorList>
    </citation>
    <scope>NUCLEOTIDE SEQUENCE [LARGE SCALE GENOMIC DNA]</scope>
</reference>
<dbReference type="EMBL" id="MHLH01000015">
    <property type="protein sequence ID" value="OGZ03723.1"/>
    <property type="molecule type" value="Genomic_DNA"/>
</dbReference>
<dbReference type="InterPro" id="IPR021866">
    <property type="entry name" value="SpoIIAA-like"/>
</dbReference>
<comment type="caution">
    <text evidence="1">The sequence shown here is derived from an EMBL/GenBank/DDBJ whole genome shotgun (WGS) entry which is preliminary data.</text>
</comment>
<gene>
    <name evidence="1" type="ORF">A2648_02090</name>
</gene>
<protein>
    <recommendedName>
        <fullName evidence="3">STAS/SEC14 domain-containing protein</fullName>
    </recommendedName>
</protein>
<dbReference type="Proteomes" id="UP000178841">
    <property type="component" value="Unassembled WGS sequence"/>
</dbReference>
<sequence length="137" mass="15358">MTTEDLTDPGKPNLHVSLGEDNMIHLVLGGNASEDYLEEVLAWAEKVKNAMRTAKANSKNGKVLTLIDISTLDQFDQKSMAILQDLMSFNKDYATKTATFGGNLFSIMAQETVMLMTHRTNMKAFKKREEALAWLKE</sequence>